<keyword evidence="6 11" id="KW-0732">Signal</keyword>
<dbReference type="GO" id="GO:0006508">
    <property type="term" value="P:proteolysis"/>
    <property type="evidence" value="ECO:0007669"/>
    <property type="project" value="UniProtKB-KW"/>
</dbReference>
<reference evidence="13 14" key="1">
    <citation type="journal article" date="2018" name="Sci. Rep.">
        <title>Comparative genomics provides insights into the lifestyle and reveals functional heterogeneity of dark septate endophytic fungi.</title>
        <authorList>
            <person name="Knapp D.G."/>
            <person name="Nemeth J.B."/>
            <person name="Barry K."/>
            <person name="Hainaut M."/>
            <person name="Henrissat B."/>
            <person name="Johnson J."/>
            <person name="Kuo A."/>
            <person name="Lim J.H.P."/>
            <person name="Lipzen A."/>
            <person name="Nolan M."/>
            <person name="Ohm R.A."/>
            <person name="Tamas L."/>
            <person name="Grigoriev I.V."/>
            <person name="Spatafora J.W."/>
            <person name="Nagy L.G."/>
            <person name="Kovacs G.M."/>
        </authorList>
    </citation>
    <scope>NUCLEOTIDE SEQUENCE [LARGE SCALE GENOMIC DNA]</scope>
    <source>
        <strain evidence="13 14">DSE2036</strain>
    </source>
</reference>
<evidence type="ECO:0000313" key="13">
    <source>
        <dbReference type="EMBL" id="PVH91451.1"/>
    </source>
</evidence>
<comment type="subunit">
    <text evidence="2">Monomer.</text>
</comment>
<proteinExistence type="inferred from homology"/>
<keyword evidence="4 11" id="KW-0645">Protease</keyword>
<feature type="chain" id="PRO_5015799583" description="Peptide hydrolase" evidence="11">
    <location>
        <begin position="18"/>
        <end position="385"/>
    </location>
</feature>
<feature type="signal peptide" evidence="11">
    <location>
        <begin position="1"/>
        <end position="17"/>
    </location>
</feature>
<dbReference type="InterPro" id="IPR007484">
    <property type="entry name" value="Peptidase_M28"/>
</dbReference>
<dbReference type="GO" id="GO:0004177">
    <property type="term" value="F:aminopeptidase activity"/>
    <property type="evidence" value="ECO:0007669"/>
    <property type="project" value="UniProtKB-KW"/>
</dbReference>
<dbReference type="Gene3D" id="3.40.630.10">
    <property type="entry name" value="Zn peptidases"/>
    <property type="match status" value="1"/>
</dbReference>
<dbReference type="SUPFAM" id="SSF53187">
    <property type="entry name" value="Zn-dependent exopeptidases"/>
    <property type="match status" value="1"/>
</dbReference>
<keyword evidence="9" id="KW-1015">Disulfide bond</keyword>
<evidence type="ECO:0000259" key="12">
    <source>
        <dbReference type="Pfam" id="PF04389"/>
    </source>
</evidence>
<dbReference type="AlphaFoldDB" id="A0A2V1D0D3"/>
<dbReference type="CDD" id="cd03879">
    <property type="entry name" value="M28_AAP"/>
    <property type="match status" value="1"/>
</dbReference>
<comment type="cofactor">
    <cofactor evidence="1">
        <name>Zn(2+)</name>
        <dbReference type="ChEBI" id="CHEBI:29105"/>
    </cofactor>
</comment>
<keyword evidence="8 11" id="KW-0862">Zinc</keyword>
<evidence type="ECO:0000256" key="7">
    <source>
        <dbReference type="ARBA" id="ARBA00022801"/>
    </source>
</evidence>
<protein>
    <recommendedName>
        <fullName evidence="11">Peptide hydrolase</fullName>
        <ecNumber evidence="11">3.4.-.-</ecNumber>
    </recommendedName>
</protein>
<dbReference type="Proteomes" id="UP000244855">
    <property type="component" value="Unassembled WGS sequence"/>
</dbReference>
<dbReference type="PANTHER" id="PTHR12147:SF56">
    <property type="entry name" value="AMINOPEPTIDASE YDR415C-RELATED"/>
    <property type="match status" value="1"/>
</dbReference>
<dbReference type="EC" id="3.4.-.-" evidence="11"/>
<evidence type="ECO:0000256" key="6">
    <source>
        <dbReference type="ARBA" id="ARBA00022729"/>
    </source>
</evidence>
<evidence type="ECO:0000256" key="5">
    <source>
        <dbReference type="ARBA" id="ARBA00022723"/>
    </source>
</evidence>
<evidence type="ECO:0000256" key="8">
    <source>
        <dbReference type="ARBA" id="ARBA00022833"/>
    </source>
</evidence>
<dbReference type="InterPro" id="IPR045175">
    <property type="entry name" value="M28_fam"/>
</dbReference>
<dbReference type="FunFam" id="3.40.630.10:FF:000042">
    <property type="entry name" value="Peptide hydrolase"/>
    <property type="match status" value="1"/>
</dbReference>
<dbReference type="Pfam" id="PF04389">
    <property type="entry name" value="Peptidase_M28"/>
    <property type="match status" value="1"/>
</dbReference>
<comment type="similarity">
    <text evidence="10">Belongs to the peptidase M28 family. M28E subfamily.</text>
</comment>
<name>A0A2V1D0D3_9PLEO</name>
<organism evidence="13 14">
    <name type="scientific">Periconia macrospinosa</name>
    <dbReference type="NCBI Taxonomy" id="97972"/>
    <lineage>
        <taxon>Eukaryota</taxon>
        <taxon>Fungi</taxon>
        <taxon>Dikarya</taxon>
        <taxon>Ascomycota</taxon>
        <taxon>Pezizomycotina</taxon>
        <taxon>Dothideomycetes</taxon>
        <taxon>Pleosporomycetidae</taxon>
        <taxon>Pleosporales</taxon>
        <taxon>Massarineae</taxon>
        <taxon>Periconiaceae</taxon>
        <taxon>Periconia</taxon>
    </lineage>
</organism>
<keyword evidence="14" id="KW-1185">Reference proteome</keyword>
<dbReference type="EMBL" id="KZ805862">
    <property type="protein sequence ID" value="PVH91451.1"/>
    <property type="molecule type" value="Genomic_DNA"/>
</dbReference>
<evidence type="ECO:0000313" key="14">
    <source>
        <dbReference type="Proteomes" id="UP000244855"/>
    </source>
</evidence>
<accession>A0A2V1D0D3</accession>
<evidence type="ECO:0000256" key="11">
    <source>
        <dbReference type="RuleBase" id="RU361240"/>
    </source>
</evidence>
<dbReference type="PANTHER" id="PTHR12147">
    <property type="entry name" value="METALLOPEPTIDASE M28 FAMILY MEMBER"/>
    <property type="match status" value="1"/>
</dbReference>
<evidence type="ECO:0000256" key="2">
    <source>
        <dbReference type="ARBA" id="ARBA00011245"/>
    </source>
</evidence>
<dbReference type="STRING" id="97972.A0A2V1D0D3"/>
<gene>
    <name evidence="13" type="ORF">DM02DRAFT_678080</name>
</gene>
<evidence type="ECO:0000256" key="9">
    <source>
        <dbReference type="ARBA" id="ARBA00023157"/>
    </source>
</evidence>
<dbReference type="OrthoDB" id="2214at2759"/>
<keyword evidence="5 11" id="KW-0479">Metal-binding</keyword>
<dbReference type="GO" id="GO:0008235">
    <property type="term" value="F:metalloexopeptidase activity"/>
    <property type="evidence" value="ECO:0007669"/>
    <property type="project" value="InterPro"/>
</dbReference>
<evidence type="ECO:0000256" key="10">
    <source>
        <dbReference type="ARBA" id="ARBA00043962"/>
    </source>
</evidence>
<keyword evidence="3 13" id="KW-0031">Aminopeptidase</keyword>
<keyword evidence="7 11" id="KW-0378">Hydrolase</keyword>
<evidence type="ECO:0000256" key="4">
    <source>
        <dbReference type="ARBA" id="ARBA00022670"/>
    </source>
</evidence>
<evidence type="ECO:0000256" key="3">
    <source>
        <dbReference type="ARBA" id="ARBA00022438"/>
    </source>
</evidence>
<sequence length="385" mass="41342">MKASILVTALTASSAAGLTVPKRDAQPELLTIQLSPTEIKQVTEEEKFALKAKGVNLMDITGIPQTPPNKMLPSSNLAAAAVTFPSGPTHQSITSPLLPLLSKTNLLNTLTPFTAFQNRFYKSQYGAQSSAWLLSTINSVIAAAGNDTKAYARAFNHTAFPQSSIIATLPGRTNRTIVLGAHQDSVNWDGRDQLNNRSPGADDNGSGSVTILEAMRVLLTNDEIRTGNAPNTIEFHWYAAEEGGLLGSKDVWQSYKAAGKDAKALLQQDMTGYSQGNADAGLPDTMGLIVDYVDTPLTEFIKTVIDEYCTISYTATECGYACSDHASASAAGYPSSFVFESDFNVSNPRIHTADDAIALLDFDHMIEHAKLTTAFAVELAYTETF</sequence>
<feature type="domain" description="Peptidase M28" evidence="12">
    <location>
        <begin position="165"/>
        <end position="374"/>
    </location>
</feature>
<evidence type="ECO:0000256" key="1">
    <source>
        <dbReference type="ARBA" id="ARBA00001947"/>
    </source>
</evidence>
<dbReference type="GO" id="GO:0046872">
    <property type="term" value="F:metal ion binding"/>
    <property type="evidence" value="ECO:0007669"/>
    <property type="project" value="UniProtKB-KW"/>
</dbReference>